<protein>
    <recommendedName>
        <fullName evidence="5">Colicin transporter</fullName>
    </recommendedName>
</protein>
<name>A0ABW5ABN3_9RHOB</name>
<dbReference type="RefSeq" id="WP_377391253.1">
    <property type="nucleotide sequence ID" value="NZ_JBHUIX010000013.1"/>
</dbReference>
<gene>
    <name evidence="3" type="ORF">ACFSM0_13440</name>
</gene>
<evidence type="ECO:0000256" key="1">
    <source>
        <dbReference type="SAM" id="Coils"/>
    </source>
</evidence>
<proteinExistence type="predicted"/>
<evidence type="ECO:0000256" key="2">
    <source>
        <dbReference type="SAM" id="MobiDB-lite"/>
    </source>
</evidence>
<dbReference type="EMBL" id="JBHUIX010000013">
    <property type="protein sequence ID" value="MFD2175094.1"/>
    <property type="molecule type" value="Genomic_DNA"/>
</dbReference>
<evidence type="ECO:0000313" key="4">
    <source>
        <dbReference type="Proteomes" id="UP001597413"/>
    </source>
</evidence>
<feature type="coiled-coil region" evidence="1">
    <location>
        <begin position="72"/>
        <end position="138"/>
    </location>
</feature>
<evidence type="ECO:0000313" key="3">
    <source>
        <dbReference type="EMBL" id="MFD2175094.1"/>
    </source>
</evidence>
<evidence type="ECO:0008006" key="5">
    <source>
        <dbReference type="Google" id="ProtNLM"/>
    </source>
</evidence>
<keyword evidence="4" id="KW-1185">Reference proteome</keyword>
<feature type="compositionally biased region" description="Pro residues" evidence="2">
    <location>
        <begin position="31"/>
        <end position="45"/>
    </location>
</feature>
<comment type="caution">
    <text evidence="3">The sequence shown here is derived from an EMBL/GenBank/DDBJ whole genome shotgun (WGS) entry which is preliminary data.</text>
</comment>
<organism evidence="3 4">
    <name type="scientific">Rhodobacter lacus</name>
    <dbReference type="NCBI Taxonomy" id="1641972"/>
    <lineage>
        <taxon>Bacteria</taxon>
        <taxon>Pseudomonadati</taxon>
        <taxon>Pseudomonadota</taxon>
        <taxon>Alphaproteobacteria</taxon>
        <taxon>Rhodobacterales</taxon>
        <taxon>Rhodobacter group</taxon>
        <taxon>Rhodobacter</taxon>
    </lineage>
</organism>
<reference evidence="4" key="1">
    <citation type="journal article" date="2019" name="Int. J. Syst. Evol. Microbiol.">
        <title>The Global Catalogue of Microorganisms (GCM) 10K type strain sequencing project: providing services to taxonomists for standard genome sequencing and annotation.</title>
        <authorList>
            <consortium name="The Broad Institute Genomics Platform"/>
            <consortium name="The Broad Institute Genome Sequencing Center for Infectious Disease"/>
            <person name="Wu L."/>
            <person name="Ma J."/>
        </authorList>
    </citation>
    <scope>NUCLEOTIDE SEQUENCE [LARGE SCALE GENOMIC DNA]</scope>
    <source>
        <strain evidence="4">CCUG 55131</strain>
    </source>
</reference>
<keyword evidence="1" id="KW-0175">Coiled coil</keyword>
<sequence>MTDLAEYERRIAYALERIGRGVETLTQRPSAPAPEAVPEPPEPVAPPEPVVVIDTAQVEALEAELAVERMALAAERAALEAERAANTQLTERVRAIREKQETTLVTLERRLAQATRALEAVQAEANRLKRANADLLEVNRSLVEAGDVMAAAQVNRAMQAELEALRAARSWEMAELAEILAGLEPIVAAHAKAPSNGPAAREGVEHG</sequence>
<feature type="region of interest" description="Disordered" evidence="2">
    <location>
        <begin position="24"/>
        <end position="45"/>
    </location>
</feature>
<accession>A0ABW5ABN3</accession>
<dbReference type="Proteomes" id="UP001597413">
    <property type="component" value="Unassembled WGS sequence"/>
</dbReference>